<dbReference type="AlphaFoldDB" id="X1SMV6"/>
<proteinExistence type="predicted"/>
<accession>X1SMV6</accession>
<protein>
    <submittedName>
        <fullName evidence="2">Uncharacterized protein</fullName>
    </submittedName>
</protein>
<reference evidence="2" key="1">
    <citation type="journal article" date="2014" name="Front. Microbiol.">
        <title>High frequency of phylogenetically diverse reductive dehalogenase-homologous genes in deep subseafloor sedimentary metagenomes.</title>
        <authorList>
            <person name="Kawai M."/>
            <person name="Futagami T."/>
            <person name="Toyoda A."/>
            <person name="Takaki Y."/>
            <person name="Nishi S."/>
            <person name="Hori S."/>
            <person name="Arai W."/>
            <person name="Tsubouchi T."/>
            <person name="Morono Y."/>
            <person name="Uchiyama I."/>
            <person name="Ito T."/>
            <person name="Fujiyama A."/>
            <person name="Inagaki F."/>
            <person name="Takami H."/>
        </authorList>
    </citation>
    <scope>NUCLEOTIDE SEQUENCE</scope>
    <source>
        <strain evidence="2">Expedition CK06-06</strain>
    </source>
</reference>
<comment type="caution">
    <text evidence="2">The sequence shown here is derived from an EMBL/GenBank/DDBJ whole genome shotgun (WGS) entry which is preliminary data.</text>
</comment>
<feature type="compositionally biased region" description="Basic residues" evidence="1">
    <location>
        <begin position="17"/>
        <end position="26"/>
    </location>
</feature>
<feature type="non-terminal residue" evidence="2">
    <location>
        <position position="1"/>
    </location>
</feature>
<evidence type="ECO:0000256" key="1">
    <source>
        <dbReference type="SAM" id="MobiDB-lite"/>
    </source>
</evidence>
<gene>
    <name evidence="2" type="ORF">S12H4_40603</name>
</gene>
<sequence>SFTEYYVIHMYNEYKNVAKKPNKKPNKNTPQPNERNHGT</sequence>
<name>X1SMV6_9ZZZZ</name>
<evidence type="ECO:0000313" key="2">
    <source>
        <dbReference type="EMBL" id="GAI94402.1"/>
    </source>
</evidence>
<feature type="region of interest" description="Disordered" evidence="1">
    <location>
        <begin position="17"/>
        <end position="39"/>
    </location>
</feature>
<dbReference type="EMBL" id="BARW01024657">
    <property type="protein sequence ID" value="GAI94402.1"/>
    <property type="molecule type" value="Genomic_DNA"/>
</dbReference>
<organism evidence="2">
    <name type="scientific">marine sediment metagenome</name>
    <dbReference type="NCBI Taxonomy" id="412755"/>
    <lineage>
        <taxon>unclassified sequences</taxon>
        <taxon>metagenomes</taxon>
        <taxon>ecological metagenomes</taxon>
    </lineage>
</organism>